<proteinExistence type="predicted"/>
<accession>A0AAW1AK73</accession>
<sequence>MAGSPSLWTTFIDESGVQGAGMEEAAEKYGGDGAQFIAATAAIDQSVATREKGQRERGGWKKEASRCGEGSRATLFAEGH</sequence>
<dbReference type="AlphaFoldDB" id="A0AAW1AK73"/>
<name>A0AAW1AK73_9HYME</name>
<dbReference type="Proteomes" id="UP001432146">
    <property type="component" value="Unassembled WGS sequence"/>
</dbReference>
<evidence type="ECO:0000313" key="3">
    <source>
        <dbReference type="Proteomes" id="UP001432146"/>
    </source>
</evidence>
<feature type="region of interest" description="Disordered" evidence="1">
    <location>
        <begin position="48"/>
        <end position="80"/>
    </location>
</feature>
<protein>
    <submittedName>
        <fullName evidence="2">Uncharacterized protein</fullName>
    </submittedName>
</protein>
<evidence type="ECO:0000256" key="1">
    <source>
        <dbReference type="SAM" id="MobiDB-lite"/>
    </source>
</evidence>
<organism evidence="2 3">
    <name type="scientific">Tetragonisca angustula</name>
    <dbReference type="NCBI Taxonomy" id="166442"/>
    <lineage>
        <taxon>Eukaryota</taxon>
        <taxon>Metazoa</taxon>
        <taxon>Ecdysozoa</taxon>
        <taxon>Arthropoda</taxon>
        <taxon>Hexapoda</taxon>
        <taxon>Insecta</taxon>
        <taxon>Pterygota</taxon>
        <taxon>Neoptera</taxon>
        <taxon>Endopterygota</taxon>
        <taxon>Hymenoptera</taxon>
        <taxon>Apocrita</taxon>
        <taxon>Aculeata</taxon>
        <taxon>Apoidea</taxon>
        <taxon>Anthophila</taxon>
        <taxon>Apidae</taxon>
        <taxon>Tetragonisca</taxon>
    </lineage>
</organism>
<gene>
    <name evidence="2" type="ORF">QLX08_000925</name>
</gene>
<reference evidence="2 3" key="1">
    <citation type="submission" date="2024-05" db="EMBL/GenBank/DDBJ databases">
        <title>The nuclear and mitochondrial genome assemblies of Tetragonisca angustula (Apidae: Meliponini), a tiny yet remarkable pollinator in the Neotropics.</title>
        <authorList>
            <person name="Ferrari R."/>
            <person name="Ricardo P.C."/>
            <person name="Dias F.C."/>
            <person name="Araujo N.S."/>
            <person name="Soares D.O."/>
            <person name="Zhou Q.-S."/>
            <person name="Zhu C.-D."/>
            <person name="Coutinho L."/>
            <person name="Airas M.C."/>
            <person name="Batista T.M."/>
        </authorList>
    </citation>
    <scope>NUCLEOTIDE SEQUENCE [LARGE SCALE GENOMIC DNA]</scope>
    <source>
        <strain evidence="2">ASF017062</strain>
        <tissue evidence="2">Abdomen</tissue>
    </source>
</reference>
<dbReference type="EMBL" id="JAWNGG020000011">
    <property type="protein sequence ID" value="KAK9309446.1"/>
    <property type="molecule type" value="Genomic_DNA"/>
</dbReference>
<feature type="compositionally biased region" description="Basic and acidic residues" evidence="1">
    <location>
        <begin position="49"/>
        <end position="66"/>
    </location>
</feature>
<comment type="caution">
    <text evidence="2">The sequence shown here is derived from an EMBL/GenBank/DDBJ whole genome shotgun (WGS) entry which is preliminary data.</text>
</comment>
<evidence type="ECO:0000313" key="2">
    <source>
        <dbReference type="EMBL" id="KAK9309446.1"/>
    </source>
</evidence>
<keyword evidence="3" id="KW-1185">Reference proteome</keyword>